<dbReference type="Proteomes" id="UP000593575">
    <property type="component" value="Unassembled WGS sequence"/>
</dbReference>
<dbReference type="SUPFAM" id="SSF50969">
    <property type="entry name" value="YVTN repeat-like/Quinoprotein amine dehydrogenase"/>
    <property type="match status" value="1"/>
</dbReference>
<dbReference type="InterPro" id="IPR001680">
    <property type="entry name" value="WD40_rpt"/>
</dbReference>
<accession>A0A7J9IV79</accession>
<evidence type="ECO:0000313" key="2">
    <source>
        <dbReference type="EMBL" id="MBA0826029.1"/>
    </source>
</evidence>
<reference evidence="2 3" key="1">
    <citation type="journal article" date="2019" name="Genome Biol. Evol.">
        <title>Insights into the evolution of the New World diploid cottons (Gossypium, subgenus Houzingenia) based on genome sequencing.</title>
        <authorList>
            <person name="Grover C.E."/>
            <person name="Arick M.A. 2nd"/>
            <person name="Thrash A."/>
            <person name="Conover J.L."/>
            <person name="Sanders W.S."/>
            <person name="Peterson D.G."/>
            <person name="Frelichowski J.E."/>
            <person name="Scheffler J.A."/>
            <person name="Scheffler B.E."/>
            <person name="Wendel J.F."/>
        </authorList>
    </citation>
    <scope>NUCLEOTIDE SEQUENCE [LARGE SCALE GENOMIC DNA]</scope>
    <source>
        <strain evidence="2">6</strain>
        <tissue evidence="2">Leaf</tissue>
    </source>
</reference>
<dbReference type="Pfam" id="PF00400">
    <property type="entry name" value="WD40"/>
    <property type="match status" value="1"/>
</dbReference>
<gene>
    <name evidence="2" type="ORF">Goarm_010922</name>
</gene>
<proteinExistence type="predicted"/>
<dbReference type="PROSITE" id="PS50294">
    <property type="entry name" value="WD_REPEATS_REGION"/>
    <property type="match status" value="1"/>
</dbReference>
<dbReference type="GO" id="GO:0080008">
    <property type="term" value="C:Cul4-RING E3 ubiquitin ligase complex"/>
    <property type="evidence" value="ECO:0007669"/>
    <property type="project" value="TreeGrafter"/>
</dbReference>
<dbReference type="InterPro" id="IPR011044">
    <property type="entry name" value="Quino_amine_DH_bsu"/>
</dbReference>
<dbReference type="AlphaFoldDB" id="A0A7J9IV79"/>
<dbReference type="GO" id="GO:0043161">
    <property type="term" value="P:proteasome-mediated ubiquitin-dependent protein catabolic process"/>
    <property type="evidence" value="ECO:0007669"/>
    <property type="project" value="TreeGrafter"/>
</dbReference>
<dbReference type="InterPro" id="IPR015943">
    <property type="entry name" value="WD40/YVTN_repeat-like_dom_sf"/>
</dbReference>
<evidence type="ECO:0000313" key="3">
    <source>
        <dbReference type="Proteomes" id="UP000593575"/>
    </source>
</evidence>
<keyword evidence="1" id="KW-0853">WD repeat</keyword>
<dbReference type="InterPro" id="IPR051859">
    <property type="entry name" value="DCAF"/>
</dbReference>
<evidence type="ECO:0000256" key="1">
    <source>
        <dbReference type="PROSITE-ProRule" id="PRU00221"/>
    </source>
</evidence>
<comment type="caution">
    <text evidence="2">The sequence shown here is derived from an EMBL/GenBank/DDBJ whole genome shotgun (WGS) entry which is preliminary data.</text>
</comment>
<dbReference type="EMBL" id="JABFAE010000004">
    <property type="protein sequence ID" value="MBA0826029.1"/>
    <property type="molecule type" value="Genomic_DNA"/>
</dbReference>
<keyword evidence="3" id="KW-1185">Reference proteome</keyword>
<dbReference type="PANTHER" id="PTHR19847">
    <property type="entry name" value="DDB1- AND CUL4-ASSOCIATED FACTOR 11"/>
    <property type="match status" value="1"/>
</dbReference>
<name>A0A7J9IV79_9ROSI</name>
<dbReference type="PROSITE" id="PS50082">
    <property type="entry name" value="WD_REPEATS_2"/>
    <property type="match status" value="1"/>
</dbReference>
<protein>
    <submittedName>
        <fullName evidence="2">Uncharacterized protein</fullName>
    </submittedName>
</protein>
<dbReference type="PANTHER" id="PTHR19847:SF27">
    <property type="entry name" value="LEC14B HOMOLOG"/>
    <property type="match status" value="1"/>
</dbReference>
<sequence>MGHLEGVTFIDSRGDGRYFISNGKDQTIKLWDTRKMSSNTSCNLGFRNYDWDYRWMDYPPQARNLKHPSDQSIATYKGHSVLRTLIRCYFSPGYRVWFEVFISLSQFLVPYIAARVRSTFTLDLMTLGFCIYDVFQSELTWCDNDDRFVGLWDGAFVVTEANEAKREREKKGV</sequence>
<organism evidence="2 3">
    <name type="scientific">Gossypium armourianum</name>
    <dbReference type="NCBI Taxonomy" id="34283"/>
    <lineage>
        <taxon>Eukaryota</taxon>
        <taxon>Viridiplantae</taxon>
        <taxon>Streptophyta</taxon>
        <taxon>Embryophyta</taxon>
        <taxon>Tracheophyta</taxon>
        <taxon>Spermatophyta</taxon>
        <taxon>Magnoliopsida</taxon>
        <taxon>eudicotyledons</taxon>
        <taxon>Gunneridae</taxon>
        <taxon>Pentapetalae</taxon>
        <taxon>rosids</taxon>
        <taxon>malvids</taxon>
        <taxon>Malvales</taxon>
        <taxon>Malvaceae</taxon>
        <taxon>Malvoideae</taxon>
        <taxon>Gossypium</taxon>
    </lineage>
</organism>
<dbReference type="Gene3D" id="2.130.10.10">
    <property type="entry name" value="YVTN repeat-like/Quinoprotein amine dehydrogenase"/>
    <property type="match status" value="1"/>
</dbReference>
<feature type="repeat" description="WD" evidence="1">
    <location>
        <begin position="1"/>
        <end position="41"/>
    </location>
</feature>